<evidence type="ECO:0000313" key="7">
    <source>
        <dbReference type="EMBL" id="OCK80390.1"/>
    </source>
</evidence>
<evidence type="ECO:0000256" key="5">
    <source>
        <dbReference type="SAM" id="MobiDB-lite"/>
    </source>
</evidence>
<dbReference type="InterPro" id="IPR019775">
    <property type="entry name" value="WD40_repeat_CS"/>
</dbReference>
<evidence type="ECO:0000256" key="1">
    <source>
        <dbReference type="ARBA" id="ARBA00007968"/>
    </source>
</evidence>
<keyword evidence="2 4" id="KW-0853">WD repeat</keyword>
<dbReference type="PANTHER" id="PTHR14604:SF4">
    <property type="entry name" value="F-BOX DOMAIN-CONTAINING PROTEIN"/>
    <property type="match status" value="1"/>
</dbReference>
<evidence type="ECO:0000313" key="8">
    <source>
        <dbReference type="Proteomes" id="UP000250266"/>
    </source>
</evidence>
<dbReference type="InterPro" id="IPR015943">
    <property type="entry name" value="WD40/YVTN_repeat-like_dom_sf"/>
</dbReference>
<feature type="compositionally biased region" description="Basic and acidic residues" evidence="5">
    <location>
        <begin position="33"/>
        <end position="43"/>
    </location>
</feature>
<feature type="domain" description="F-box" evidence="6">
    <location>
        <begin position="111"/>
        <end position="157"/>
    </location>
</feature>
<dbReference type="InterPro" id="IPR036047">
    <property type="entry name" value="F-box-like_dom_sf"/>
</dbReference>
<keyword evidence="3" id="KW-0677">Repeat</keyword>
<protein>
    <submittedName>
        <fullName evidence="7">WD40 repeat-like protein</fullName>
    </submittedName>
</protein>
<dbReference type="AlphaFoldDB" id="A0A8E2JF64"/>
<dbReference type="InterPro" id="IPR001810">
    <property type="entry name" value="F-box_dom"/>
</dbReference>
<feature type="compositionally biased region" description="Basic residues" evidence="5">
    <location>
        <begin position="882"/>
        <end position="895"/>
    </location>
</feature>
<dbReference type="EMBL" id="KV744962">
    <property type="protein sequence ID" value="OCK80390.1"/>
    <property type="molecule type" value="Genomic_DNA"/>
</dbReference>
<feature type="compositionally biased region" description="Low complexity" evidence="5">
    <location>
        <begin position="850"/>
        <end position="881"/>
    </location>
</feature>
<feature type="compositionally biased region" description="Polar residues" evidence="5">
    <location>
        <begin position="1"/>
        <end position="18"/>
    </location>
</feature>
<feature type="region of interest" description="Disordered" evidence="5">
    <location>
        <begin position="834"/>
        <end position="898"/>
    </location>
</feature>
<dbReference type="PROSITE" id="PS00678">
    <property type="entry name" value="WD_REPEATS_1"/>
    <property type="match status" value="2"/>
</dbReference>
<dbReference type="PANTHER" id="PTHR14604">
    <property type="entry name" value="WD40 REPEAT PF20"/>
    <property type="match status" value="1"/>
</dbReference>
<dbReference type="Gene3D" id="1.20.1280.50">
    <property type="match status" value="1"/>
</dbReference>
<organism evidence="7 8">
    <name type="scientific">Lepidopterella palustris CBS 459.81</name>
    <dbReference type="NCBI Taxonomy" id="1314670"/>
    <lineage>
        <taxon>Eukaryota</taxon>
        <taxon>Fungi</taxon>
        <taxon>Dikarya</taxon>
        <taxon>Ascomycota</taxon>
        <taxon>Pezizomycotina</taxon>
        <taxon>Dothideomycetes</taxon>
        <taxon>Pleosporomycetidae</taxon>
        <taxon>Mytilinidiales</taxon>
        <taxon>Argynnaceae</taxon>
        <taxon>Lepidopterella</taxon>
    </lineage>
</organism>
<dbReference type="InterPro" id="IPR001680">
    <property type="entry name" value="WD40_rpt"/>
</dbReference>
<dbReference type="Pfam" id="PF12937">
    <property type="entry name" value="F-box-like"/>
    <property type="match status" value="1"/>
</dbReference>
<feature type="repeat" description="WD" evidence="4">
    <location>
        <begin position="362"/>
        <end position="401"/>
    </location>
</feature>
<evidence type="ECO:0000256" key="4">
    <source>
        <dbReference type="PROSITE-ProRule" id="PRU00221"/>
    </source>
</evidence>
<dbReference type="Gene3D" id="2.130.10.10">
    <property type="entry name" value="YVTN repeat-like/Quinoprotein amine dehydrogenase"/>
    <property type="match status" value="1"/>
</dbReference>
<name>A0A8E2JF64_9PEZI</name>
<dbReference type="SUPFAM" id="SSF81383">
    <property type="entry name" value="F-box domain"/>
    <property type="match status" value="1"/>
</dbReference>
<dbReference type="PROSITE" id="PS50082">
    <property type="entry name" value="WD_REPEATS_2"/>
    <property type="match status" value="5"/>
</dbReference>
<dbReference type="InterPro" id="IPR050995">
    <property type="entry name" value="WD-F-box_domain-protein"/>
</dbReference>
<dbReference type="Proteomes" id="UP000250266">
    <property type="component" value="Unassembled WGS sequence"/>
</dbReference>
<dbReference type="SMART" id="SM00256">
    <property type="entry name" value="FBOX"/>
    <property type="match status" value="1"/>
</dbReference>
<comment type="similarity">
    <text evidence="1">Belongs to the WD repeat MET30/SCONB/SCON-2 family.</text>
</comment>
<gene>
    <name evidence="7" type="ORF">K432DRAFT_328389</name>
</gene>
<dbReference type="OrthoDB" id="19711at2759"/>
<feature type="compositionally biased region" description="Low complexity" evidence="5">
    <location>
        <begin position="750"/>
        <end position="769"/>
    </location>
</feature>
<feature type="region of interest" description="Disordered" evidence="5">
    <location>
        <begin position="750"/>
        <end position="783"/>
    </location>
</feature>
<dbReference type="SUPFAM" id="SSF50978">
    <property type="entry name" value="WD40 repeat-like"/>
    <property type="match status" value="1"/>
</dbReference>
<sequence>MATPLTSNGTEPFGSTSYLPAFRPNPSMSASFKLDEGYSEDTRSQSGSDTIMRTDSRMGDGIDPDAQFPLPEWVLNMNEGDRSEFAYAILRSLRTSSIAAIVERLNPLLHLDPVLYLPPEITYQIFSYLEPETLLRASTLSKMWRSRTLDSPLWKLLFGLEGWTSNARQVKLFEEAEKARKAEMKERKTRARAAEDMDYEQQSHKKRIRERPLFGDGGTVESGIHDRLQPLTLDGSQEGPKAWAEQHSVVEADDVQSSSSEDRMQGIAFDAPALGQIATSTQIQDRLKRDKLFDSNAIEDNMASPNSPASLDPPIQPSLILPSVGDPKLNWQYLYKQKRRLEENWNAGRFVNFQLPHPNHQEEAHTECVYTIQYSGKYLVSGSRDKSVRIWNLDTQRLVLPPLVGHAASVLCLQFDERPEQDIVITGGSDCHVLLWRFSTGELFKKLEKAHSESVLNLRFDDKYLVTCSKDKTIKVWNRTELWPTDEAYPTSTSSGARFPQYIINMQHQVESQHLNYKMLKEYSLIMTLDGHGAAVNAIQILDGQIVSASGDRSVKVWDVHTGACLKTLSGHTKGIACVQFDGRRIVSGSSDETVRIFDRATGAEVACLQGHTNLVRTVQAQFGDQPGNEEDLEAEARAIDRKFFEAREMGTISTELTREQRRARNAGSRDPKDIFAYGAKLPPGGGGSRWGRIVSGSYDETVIIWKRDASGRWVPSKTLLQNEAVRAAGGRPRRPVTQAHAHTNHLNATNQNQQQQQVVAQPVSTPSATPTPPPPQTAGAPPNFQALAQQAQAQAQQTQQLAQQVQTLHAASQPANHATNTTIVTVNVATTSHHNQTPAAPTPIPAPQPTQAQAQTQAQGPTPQHQHPQQGPTPAAAMAAPHHHHHPPHHHHHPIAPLATQGNFSRVFKLQFDARRIICCSQDPTIVGWDFANGDKDIILASQFFGKAE</sequence>
<feature type="region of interest" description="Disordered" evidence="5">
    <location>
        <begin position="185"/>
        <end position="206"/>
    </location>
</feature>
<evidence type="ECO:0000259" key="6">
    <source>
        <dbReference type="PROSITE" id="PS50181"/>
    </source>
</evidence>
<dbReference type="Pfam" id="PF00400">
    <property type="entry name" value="WD40"/>
    <property type="match status" value="5"/>
</dbReference>
<dbReference type="InterPro" id="IPR020472">
    <property type="entry name" value="WD40_PAC1"/>
</dbReference>
<dbReference type="PROSITE" id="PS50294">
    <property type="entry name" value="WD_REPEATS_REGION"/>
    <property type="match status" value="3"/>
</dbReference>
<proteinExistence type="inferred from homology"/>
<dbReference type="SMART" id="SM00320">
    <property type="entry name" value="WD40"/>
    <property type="match status" value="7"/>
</dbReference>
<keyword evidence="8" id="KW-1185">Reference proteome</keyword>
<dbReference type="InterPro" id="IPR036322">
    <property type="entry name" value="WD40_repeat_dom_sf"/>
</dbReference>
<dbReference type="CDD" id="cd00200">
    <property type="entry name" value="WD40"/>
    <property type="match status" value="1"/>
</dbReference>
<reference evidence="7 8" key="1">
    <citation type="journal article" date="2016" name="Nat. Commun.">
        <title>Ectomycorrhizal ecology is imprinted in the genome of the dominant symbiotic fungus Cenococcum geophilum.</title>
        <authorList>
            <consortium name="DOE Joint Genome Institute"/>
            <person name="Peter M."/>
            <person name="Kohler A."/>
            <person name="Ohm R.A."/>
            <person name="Kuo A."/>
            <person name="Krutzmann J."/>
            <person name="Morin E."/>
            <person name="Arend M."/>
            <person name="Barry K.W."/>
            <person name="Binder M."/>
            <person name="Choi C."/>
            <person name="Clum A."/>
            <person name="Copeland A."/>
            <person name="Grisel N."/>
            <person name="Haridas S."/>
            <person name="Kipfer T."/>
            <person name="LaButti K."/>
            <person name="Lindquist E."/>
            <person name="Lipzen A."/>
            <person name="Maire R."/>
            <person name="Meier B."/>
            <person name="Mihaltcheva S."/>
            <person name="Molinier V."/>
            <person name="Murat C."/>
            <person name="Poggeler S."/>
            <person name="Quandt C.A."/>
            <person name="Sperisen C."/>
            <person name="Tritt A."/>
            <person name="Tisserant E."/>
            <person name="Crous P.W."/>
            <person name="Henrissat B."/>
            <person name="Nehls U."/>
            <person name="Egli S."/>
            <person name="Spatafora J.W."/>
            <person name="Grigoriev I.V."/>
            <person name="Martin F.M."/>
        </authorList>
    </citation>
    <scope>NUCLEOTIDE SEQUENCE [LARGE SCALE GENOMIC DNA]</scope>
    <source>
        <strain evidence="7 8">CBS 459.81</strain>
    </source>
</reference>
<feature type="repeat" description="WD" evidence="4">
    <location>
        <begin position="529"/>
        <end position="568"/>
    </location>
</feature>
<feature type="region of interest" description="Disordered" evidence="5">
    <location>
        <begin position="661"/>
        <end position="681"/>
    </location>
</feature>
<feature type="repeat" description="WD" evidence="4">
    <location>
        <begin position="448"/>
        <end position="478"/>
    </location>
</feature>
<feature type="repeat" description="WD" evidence="4">
    <location>
        <begin position="403"/>
        <end position="446"/>
    </location>
</feature>
<evidence type="ECO:0000256" key="2">
    <source>
        <dbReference type="ARBA" id="ARBA00022574"/>
    </source>
</evidence>
<evidence type="ECO:0000256" key="3">
    <source>
        <dbReference type="ARBA" id="ARBA00022737"/>
    </source>
</evidence>
<feature type="repeat" description="WD" evidence="4">
    <location>
        <begin position="569"/>
        <end position="608"/>
    </location>
</feature>
<feature type="region of interest" description="Disordered" evidence="5">
    <location>
        <begin position="1"/>
        <end position="61"/>
    </location>
</feature>
<dbReference type="PRINTS" id="PR00320">
    <property type="entry name" value="GPROTEINBRPT"/>
</dbReference>
<feature type="compositionally biased region" description="Basic and acidic residues" evidence="5">
    <location>
        <begin position="661"/>
        <end position="674"/>
    </location>
</feature>
<dbReference type="PROSITE" id="PS50181">
    <property type="entry name" value="FBOX"/>
    <property type="match status" value="1"/>
</dbReference>
<accession>A0A8E2JF64</accession>